<gene>
    <name evidence="2" type="ORF">E0H58_20485</name>
</gene>
<dbReference type="RefSeq" id="WP_131462998.1">
    <property type="nucleotide sequence ID" value="NZ_SJJY01000004.1"/>
</dbReference>
<protein>
    <recommendedName>
        <fullName evidence="4">HEAT repeat domain-containing protein</fullName>
    </recommendedName>
</protein>
<sequence length="581" mass="63375">MELEADWHRPTVGKLPIERSHGYQLDLKDPEHDQPTKQFLDGLVQHSKNLRDSGSQLMMTVTTDLWAGNRQWTGPGVGVVELGAPPPAPEVVEAHLKAEGHAELLPYAEDPDAAEHIRGRDAVAAVRAVMTIIDQARHHPQAQSPLPHRDGTTGPSDTEPLPAVDASLRVNINTALSDWRNDLDGLFGEVDGNRSLSLKDRCLLLALAVRKTAPVAHLDEAGRALHERLIKDSGEQTGLTSSTAAIFGGKGLRSRLRELTATVDSRDVARLTKRGYGDAVVSYVWDNYAVTRDPILEWLVDGAGSTADIGTVKETLATLLTRHSGQDHLPLLRAAAVKANRADVVAAAMETIVADEHVGRAAWSALYTWAGQDSTALHGVVLAVCSNVLRNGQSAQANRQLALVRLRRLVLSEPAPVVKQAAWELMVELAGTPDGRRQLVAEVARWQQPRPAIGQLAFLALMELDENDGPMLLVGTPENVDVPHALRSLLTDRDQWPQIVPAVVRWFRACGNDIDRYGALRDLVLDTLRSGRSFDAGMSLMAQLNLLPAPDDSESTIGKQLWEQFVDPQLRPAFPLPNEPE</sequence>
<dbReference type="Proteomes" id="UP000292385">
    <property type="component" value="Unassembled WGS sequence"/>
</dbReference>
<reference evidence="2 3" key="1">
    <citation type="submission" date="2019-02" db="EMBL/GenBank/DDBJ databases">
        <title>Kribbella capetownensis sp. nov. and Kribbella speibonae sp. nov., isolated from soil.</title>
        <authorList>
            <person name="Curtis S.M."/>
            <person name="Norton I."/>
            <person name="Everest G.J."/>
            <person name="Meyers P.R."/>
        </authorList>
    </citation>
    <scope>NUCLEOTIDE SEQUENCE [LARGE SCALE GENOMIC DNA]</scope>
    <source>
        <strain evidence="2 3">SK5</strain>
    </source>
</reference>
<evidence type="ECO:0000313" key="3">
    <source>
        <dbReference type="Proteomes" id="UP000292385"/>
    </source>
</evidence>
<name>A0ABY2A2Y4_9ACTN</name>
<comment type="caution">
    <text evidence="2">The sequence shown here is derived from an EMBL/GenBank/DDBJ whole genome shotgun (WGS) entry which is preliminary data.</text>
</comment>
<evidence type="ECO:0000313" key="2">
    <source>
        <dbReference type="EMBL" id="TCC22764.1"/>
    </source>
</evidence>
<dbReference type="EMBL" id="SJJY01000004">
    <property type="protein sequence ID" value="TCC22764.1"/>
    <property type="molecule type" value="Genomic_DNA"/>
</dbReference>
<keyword evidence="3" id="KW-1185">Reference proteome</keyword>
<feature type="region of interest" description="Disordered" evidence="1">
    <location>
        <begin position="137"/>
        <end position="161"/>
    </location>
</feature>
<organism evidence="2 3">
    <name type="scientific">Kribbella speibonae</name>
    <dbReference type="NCBI Taxonomy" id="1572660"/>
    <lineage>
        <taxon>Bacteria</taxon>
        <taxon>Bacillati</taxon>
        <taxon>Actinomycetota</taxon>
        <taxon>Actinomycetes</taxon>
        <taxon>Propionibacteriales</taxon>
        <taxon>Kribbellaceae</taxon>
        <taxon>Kribbella</taxon>
    </lineage>
</organism>
<evidence type="ECO:0000256" key="1">
    <source>
        <dbReference type="SAM" id="MobiDB-lite"/>
    </source>
</evidence>
<proteinExistence type="predicted"/>
<evidence type="ECO:0008006" key="4">
    <source>
        <dbReference type="Google" id="ProtNLM"/>
    </source>
</evidence>
<accession>A0ABY2A2Y4</accession>